<feature type="compositionally biased region" description="Acidic residues" evidence="1">
    <location>
        <begin position="211"/>
        <end position="220"/>
    </location>
</feature>
<feature type="compositionally biased region" description="Basic and acidic residues" evidence="1">
    <location>
        <begin position="68"/>
        <end position="88"/>
    </location>
</feature>
<sequence length="289" mass="30598">MNPSTVIPMSDPADGLRRFADVVAVFQDTPIGIDDARLLEADDETLHGQLTVTVRDDDLEGFGDPTEAADRRGDEGDAPEKTLDHTDTEDLERAYNAADGNISAAAERFDVGYGAVYNRMVENGIHERQSGTSTEDDTTESTSESEAPVDLEEDATDDSPAGTGDDEADSPPSSDGQEIEASIEDNTNEQVSEVPNVDHDEDDSSAGTDEGVQEDTDEITVDAVDGEKDEPDIALPDGVTEADVLAVVDEFDALGTIADELGVTRGRARAITVALGCYGDVREVSGGDQ</sequence>
<feature type="region of interest" description="Disordered" evidence="1">
    <location>
        <begin position="124"/>
        <end position="235"/>
    </location>
</feature>
<feature type="region of interest" description="Disordered" evidence="1">
    <location>
        <begin position="56"/>
        <end position="88"/>
    </location>
</feature>
<evidence type="ECO:0000256" key="1">
    <source>
        <dbReference type="SAM" id="MobiDB-lite"/>
    </source>
</evidence>
<organism evidence="2 3">
    <name type="scientific">Halostagnicola kamekurae</name>
    <dbReference type="NCBI Taxonomy" id="619731"/>
    <lineage>
        <taxon>Archaea</taxon>
        <taxon>Methanobacteriati</taxon>
        <taxon>Methanobacteriota</taxon>
        <taxon>Stenosarchaea group</taxon>
        <taxon>Halobacteria</taxon>
        <taxon>Halobacteriales</taxon>
        <taxon>Natrialbaceae</taxon>
        <taxon>Halostagnicola</taxon>
    </lineage>
</organism>
<accession>A0A1I6RG81</accession>
<keyword evidence="3" id="KW-1185">Reference proteome</keyword>
<protein>
    <submittedName>
        <fullName evidence="2">Uncharacterized protein</fullName>
    </submittedName>
</protein>
<dbReference type="AlphaFoldDB" id="A0A1I6RG81"/>
<proteinExistence type="predicted"/>
<dbReference type="EMBL" id="FOZS01000002">
    <property type="protein sequence ID" value="SFS63685.1"/>
    <property type="molecule type" value="Genomic_DNA"/>
</dbReference>
<gene>
    <name evidence="2" type="ORF">SAMN04488556_1771</name>
</gene>
<evidence type="ECO:0000313" key="3">
    <source>
        <dbReference type="Proteomes" id="UP000199199"/>
    </source>
</evidence>
<evidence type="ECO:0000313" key="2">
    <source>
        <dbReference type="EMBL" id="SFS63685.1"/>
    </source>
</evidence>
<reference evidence="3" key="1">
    <citation type="submission" date="2016-10" db="EMBL/GenBank/DDBJ databases">
        <authorList>
            <person name="Varghese N."/>
            <person name="Submissions S."/>
        </authorList>
    </citation>
    <scope>NUCLEOTIDE SEQUENCE [LARGE SCALE GENOMIC DNA]</scope>
    <source>
        <strain evidence="3">DSM 22427</strain>
    </source>
</reference>
<name>A0A1I6RG81_9EURY</name>
<feature type="compositionally biased region" description="Acidic residues" evidence="1">
    <location>
        <begin position="147"/>
        <end position="157"/>
    </location>
</feature>
<feature type="compositionally biased region" description="Acidic residues" evidence="1">
    <location>
        <begin position="177"/>
        <end position="187"/>
    </location>
</feature>
<dbReference type="Proteomes" id="UP000199199">
    <property type="component" value="Unassembled WGS sequence"/>
</dbReference>